<feature type="domain" description="NusB/RsmB/TIM44" evidence="8">
    <location>
        <begin position="25"/>
        <end position="154"/>
    </location>
</feature>
<feature type="region of interest" description="Disordered" evidence="7">
    <location>
        <begin position="164"/>
        <end position="193"/>
    </location>
</feature>
<comment type="function">
    <text evidence="6">Involved in transcription antitermination. Required for transcription of ribosomal RNA (rRNA) genes. Binds specifically to the boxA antiterminator sequence of the ribosomal RNA (rrn) operons.</text>
</comment>
<dbReference type="GO" id="GO:0031564">
    <property type="term" value="P:transcription antitermination"/>
    <property type="evidence" value="ECO:0007669"/>
    <property type="project" value="UniProtKB-KW"/>
</dbReference>
<name>A0A0G3H4H0_9CORY</name>
<reference evidence="9 10" key="1">
    <citation type="journal article" date="2015" name="Genome Announc.">
        <title>Complete Genome Sequence of the Type Strain Corynebacterium mustelae DSM 45274, Isolated from Various Tissues of a Male Ferret with Lethal Sepsis.</title>
        <authorList>
            <person name="Ruckert C."/>
            <person name="Eimer J."/>
            <person name="Winkler A."/>
            <person name="Tauch A."/>
        </authorList>
    </citation>
    <scope>NUCLEOTIDE SEQUENCE [LARGE SCALE GENOMIC DNA]</scope>
    <source>
        <strain evidence="9 10">DSM 45274</strain>
    </source>
</reference>
<keyword evidence="5 6" id="KW-0804">Transcription</keyword>
<comment type="similarity">
    <text evidence="1 6">Belongs to the NusB family.</text>
</comment>
<sequence>MADNNSSNSSRNQAKNWKRHGSRFKARRRAVDILYEAEARDVDPVAIVQDRVNLARIDESIVAPVAAYTREIIAGAAEELNRIDDVIAAYLSEDWELHRISAVDRAILRVAVWEMIFNEDVPLKTAMTEAIEMAAQYSGATAPGYINAVLDSALKNIDELRSPIPEPIDESEAESETVTGVDNKPPHDVEKLDDDFDDFSDVSFEEALAVAETTITDAEDRYGDESTTAAASLNEAEAVIGLPETCEESELEQSGEASGASELEKEVVTQTEVASNDDSLRSDQRVRALLPDTETAADE</sequence>
<feature type="region of interest" description="Disordered" evidence="7">
    <location>
        <begin position="1"/>
        <end position="21"/>
    </location>
</feature>
<dbReference type="AlphaFoldDB" id="A0A0G3H4H0"/>
<evidence type="ECO:0000313" key="10">
    <source>
        <dbReference type="Proteomes" id="UP000035199"/>
    </source>
</evidence>
<dbReference type="NCBIfam" id="TIGR01951">
    <property type="entry name" value="nusB"/>
    <property type="match status" value="1"/>
</dbReference>
<dbReference type="GO" id="GO:0005829">
    <property type="term" value="C:cytosol"/>
    <property type="evidence" value="ECO:0007669"/>
    <property type="project" value="TreeGrafter"/>
</dbReference>
<protein>
    <recommendedName>
        <fullName evidence="6">Transcription antitermination protein NusB</fullName>
    </recommendedName>
    <alternativeName>
        <fullName evidence="6">Antitermination factor NusB</fullName>
    </alternativeName>
</protein>
<evidence type="ECO:0000259" key="8">
    <source>
        <dbReference type="Pfam" id="PF01029"/>
    </source>
</evidence>
<organism evidence="9 10">
    <name type="scientific">Corynebacterium mustelae</name>
    <dbReference type="NCBI Taxonomy" id="571915"/>
    <lineage>
        <taxon>Bacteria</taxon>
        <taxon>Bacillati</taxon>
        <taxon>Actinomycetota</taxon>
        <taxon>Actinomycetes</taxon>
        <taxon>Mycobacteriales</taxon>
        <taxon>Corynebacteriaceae</taxon>
        <taxon>Corynebacterium</taxon>
    </lineage>
</organism>
<dbReference type="InterPro" id="IPR006027">
    <property type="entry name" value="NusB_RsmB_TIM44"/>
</dbReference>
<dbReference type="PANTHER" id="PTHR11078:SF3">
    <property type="entry name" value="ANTITERMINATION NUSB DOMAIN-CONTAINING PROTEIN"/>
    <property type="match status" value="1"/>
</dbReference>
<keyword evidence="4 6" id="KW-0805">Transcription regulation</keyword>
<dbReference type="Pfam" id="PF01029">
    <property type="entry name" value="NusB"/>
    <property type="match status" value="1"/>
</dbReference>
<dbReference type="STRING" id="571915.CMUST_08565"/>
<evidence type="ECO:0000256" key="7">
    <source>
        <dbReference type="SAM" id="MobiDB-lite"/>
    </source>
</evidence>
<evidence type="ECO:0000256" key="2">
    <source>
        <dbReference type="ARBA" id="ARBA00022814"/>
    </source>
</evidence>
<dbReference type="Gene3D" id="1.10.940.10">
    <property type="entry name" value="NusB-like"/>
    <property type="match status" value="1"/>
</dbReference>
<dbReference type="KEGG" id="cmv:CMUST_08565"/>
<dbReference type="GO" id="GO:0006353">
    <property type="term" value="P:DNA-templated transcription termination"/>
    <property type="evidence" value="ECO:0007669"/>
    <property type="project" value="UniProtKB-UniRule"/>
</dbReference>
<keyword evidence="10" id="KW-1185">Reference proteome</keyword>
<dbReference type="PATRIC" id="fig|571915.4.peg.1819"/>
<dbReference type="InterPro" id="IPR011605">
    <property type="entry name" value="NusB_fam"/>
</dbReference>
<gene>
    <name evidence="6" type="primary">nusB</name>
    <name evidence="9" type="ORF">CMUST_08565</name>
</gene>
<evidence type="ECO:0000256" key="5">
    <source>
        <dbReference type="ARBA" id="ARBA00023163"/>
    </source>
</evidence>
<reference evidence="10" key="2">
    <citation type="submission" date="2015-05" db="EMBL/GenBank/DDBJ databases">
        <title>Complete genome sequence of Corynebacterium mustelae DSM 45274, isolated from various tissues of a male ferret with lethal sepsis.</title>
        <authorList>
            <person name="Ruckert C."/>
            <person name="Albersmeier A."/>
            <person name="Winkler A."/>
            <person name="Tauch A."/>
        </authorList>
    </citation>
    <scope>NUCLEOTIDE SEQUENCE [LARGE SCALE GENOMIC DNA]</scope>
    <source>
        <strain evidence="10">DSM 45274</strain>
    </source>
</reference>
<dbReference type="PANTHER" id="PTHR11078">
    <property type="entry name" value="N UTILIZATION SUBSTANCE PROTEIN B-RELATED"/>
    <property type="match status" value="1"/>
</dbReference>
<feature type="compositionally biased region" description="Polar residues" evidence="7">
    <location>
        <begin position="1"/>
        <end position="15"/>
    </location>
</feature>
<dbReference type="InterPro" id="IPR035926">
    <property type="entry name" value="NusB-like_sf"/>
</dbReference>
<feature type="compositionally biased region" description="Polar residues" evidence="7">
    <location>
        <begin position="268"/>
        <end position="277"/>
    </location>
</feature>
<dbReference type="HAMAP" id="MF_00073">
    <property type="entry name" value="NusB"/>
    <property type="match status" value="1"/>
</dbReference>
<dbReference type="SUPFAM" id="SSF48013">
    <property type="entry name" value="NusB-like"/>
    <property type="match status" value="1"/>
</dbReference>
<evidence type="ECO:0000256" key="6">
    <source>
        <dbReference type="HAMAP-Rule" id="MF_00073"/>
    </source>
</evidence>
<evidence type="ECO:0000256" key="4">
    <source>
        <dbReference type="ARBA" id="ARBA00023015"/>
    </source>
</evidence>
<keyword evidence="3 6" id="KW-0694">RNA-binding</keyword>
<evidence type="ECO:0000256" key="1">
    <source>
        <dbReference type="ARBA" id="ARBA00005952"/>
    </source>
</evidence>
<dbReference type="GO" id="GO:0003723">
    <property type="term" value="F:RNA binding"/>
    <property type="evidence" value="ECO:0007669"/>
    <property type="project" value="UniProtKB-UniRule"/>
</dbReference>
<dbReference type="EMBL" id="CP011542">
    <property type="protein sequence ID" value="AKK06037.1"/>
    <property type="molecule type" value="Genomic_DNA"/>
</dbReference>
<proteinExistence type="inferred from homology"/>
<accession>A0A0G3H4H0</accession>
<feature type="region of interest" description="Disordered" evidence="7">
    <location>
        <begin position="246"/>
        <end position="299"/>
    </location>
</feature>
<evidence type="ECO:0000313" key="9">
    <source>
        <dbReference type="EMBL" id="AKK06037.1"/>
    </source>
</evidence>
<keyword evidence="2 6" id="KW-0889">Transcription antitermination</keyword>
<dbReference type="Proteomes" id="UP000035199">
    <property type="component" value="Chromosome"/>
</dbReference>
<evidence type="ECO:0000256" key="3">
    <source>
        <dbReference type="ARBA" id="ARBA00022884"/>
    </source>
</evidence>